<organism evidence="5 6">
    <name type="scientific">Kibdelosporangium aridum</name>
    <dbReference type="NCBI Taxonomy" id="2030"/>
    <lineage>
        <taxon>Bacteria</taxon>
        <taxon>Bacillati</taxon>
        <taxon>Actinomycetota</taxon>
        <taxon>Actinomycetes</taxon>
        <taxon>Pseudonocardiales</taxon>
        <taxon>Pseudonocardiaceae</taxon>
        <taxon>Kibdelosporangium</taxon>
    </lineage>
</organism>
<dbReference type="GO" id="GO:0003677">
    <property type="term" value="F:DNA binding"/>
    <property type="evidence" value="ECO:0007669"/>
    <property type="project" value="UniProtKB-KW"/>
</dbReference>
<reference evidence="5 6" key="1">
    <citation type="submission" date="2017-04" db="EMBL/GenBank/DDBJ databases">
        <authorList>
            <person name="Afonso C.L."/>
            <person name="Miller P.J."/>
            <person name="Scott M.A."/>
            <person name="Spackman E."/>
            <person name="Goraichik I."/>
            <person name="Dimitrov K.M."/>
            <person name="Suarez D.L."/>
            <person name="Swayne D.E."/>
        </authorList>
    </citation>
    <scope>NUCLEOTIDE SEQUENCE [LARGE SCALE GENOMIC DNA]</scope>
    <source>
        <strain evidence="5 6">DSM 43828</strain>
    </source>
</reference>
<dbReference type="InterPro" id="IPR016032">
    <property type="entry name" value="Sig_transdc_resp-reg_C-effctor"/>
</dbReference>
<gene>
    <name evidence="5" type="ORF">SAMN05661093_07458</name>
</gene>
<accession>A0A1Y5XZG0</accession>
<dbReference type="PRINTS" id="PR00038">
    <property type="entry name" value="HTHLUXR"/>
</dbReference>
<dbReference type="Pfam" id="PF13191">
    <property type="entry name" value="AAA_16"/>
    <property type="match status" value="1"/>
</dbReference>
<dbReference type="SUPFAM" id="SSF52540">
    <property type="entry name" value="P-loop containing nucleoside triphosphate hydrolases"/>
    <property type="match status" value="1"/>
</dbReference>
<sequence length="925" mass="99550">MLGELNTVLTERDAVFASLDRLLADASLARSRVAIVEGPVGSGKSALLHGFLEAVEGASTTVLRATASRRDQSVPLDVLAQLGQTTRLPQPLRVSLNDRLTAMMARASDMDSTDSTLSHDSVADLREILLALVDLAEDHQIVIGIDNLHYVDEPSLRCLSYLVARLQQARVLVVLTHDAGRDLTNSPHCSELLNQPHATRLTLDMLSLTGVTDLIACQLGEHEARRLAADFADVSGGNPLVLNNLIRDHLSGIGQYPHGYSRALFSCLVNSDPETLAIVRALAVLGSGASLTDLAWLAGVEEWRTSGELHWLNAAGLLRGAAFRHPAAAADIVGDMSKAERDHLRLRAAELLHTHGAPAAAVAQQLVAAGQADRPWACKELLAAAEDALATNRVRAAVDYFELARQTDADGPAKAAALAGLSRAAWQLDPLSADRYLDPLMARVPPDDLDPRDLVETILQLSWRGDIGSMTMLLDELERRAQKAQGFGAEDIQGISTWLTCLYPAYARARKPVGLGVKTPAEIPQPNPWLTAASLANDLVRGHSGNIAAQAEKVLETVPPDTVSLWSGEAVVLALLCLAYTDKLDLATSWCDRLLTDSTGRDTPTRNALLTAVSAEIALREGDLTSALSKAEAAMTIVSPRGWGAALGLPLGCLILAAVRTGQLDLAAKYVALPFPEKMLESRYGLHYLYARGHYRLAAGHVKSALADFLSCGELTKMWAAHGAGLVPWRIGAATAWLRLDNHTQAKQFARDQLSKIPPGSSRLRGLALCVLAATSGSAQRARLLEEAVELIEECGDRFELATALTDLSSALRDVGDHRNARRISRRAWHTAKACGAEALSREIAPEHVDDTSAATTRKNLKALATLSEREMQVATLAAAGYTNQEIAAQLFITASTVEQHLTRVFRKLNLKRRQDLACELPMVS</sequence>
<dbReference type="PROSITE" id="PS00622">
    <property type="entry name" value="HTH_LUXR_1"/>
    <property type="match status" value="1"/>
</dbReference>
<name>A0A1Y5XZG0_KIBAR</name>
<dbReference type="InterPro" id="IPR036388">
    <property type="entry name" value="WH-like_DNA-bd_sf"/>
</dbReference>
<dbReference type="Gene3D" id="1.10.10.10">
    <property type="entry name" value="Winged helix-like DNA-binding domain superfamily/Winged helix DNA-binding domain"/>
    <property type="match status" value="1"/>
</dbReference>
<dbReference type="PANTHER" id="PTHR44688:SF16">
    <property type="entry name" value="DNA-BINDING TRANSCRIPTIONAL ACTIVATOR DEVR_DOSR"/>
    <property type="match status" value="1"/>
</dbReference>
<evidence type="ECO:0000256" key="1">
    <source>
        <dbReference type="ARBA" id="ARBA00023015"/>
    </source>
</evidence>
<dbReference type="Pfam" id="PF00196">
    <property type="entry name" value="GerE"/>
    <property type="match status" value="1"/>
</dbReference>
<dbReference type="GO" id="GO:0006355">
    <property type="term" value="P:regulation of DNA-templated transcription"/>
    <property type="evidence" value="ECO:0007669"/>
    <property type="project" value="InterPro"/>
</dbReference>
<evidence type="ECO:0000259" key="4">
    <source>
        <dbReference type="PROSITE" id="PS50043"/>
    </source>
</evidence>
<evidence type="ECO:0000256" key="3">
    <source>
        <dbReference type="ARBA" id="ARBA00023163"/>
    </source>
</evidence>
<dbReference type="CDD" id="cd06170">
    <property type="entry name" value="LuxR_C_like"/>
    <property type="match status" value="1"/>
</dbReference>
<dbReference type="Proteomes" id="UP000192674">
    <property type="component" value="Unassembled WGS sequence"/>
</dbReference>
<evidence type="ECO:0000313" key="5">
    <source>
        <dbReference type="EMBL" id="SMD22494.1"/>
    </source>
</evidence>
<keyword evidence="6" id="KW-1185">Reference proteome</keyword>
<evidence type="ECO:0000256" key="2">
    <source>
        <dbReference type="ARBA" id="ARBA00023125"/>
    </source>
</evidence>
<dbReference type="PROSITE" id="PS50043">
    <property type="entry name" value="HTH_LUXR_2"/>
    <property type="match status" value="1"/>
</dbReference>
<dbReference type="SMART" id="SM00421">
    <property type="entry name" value="HTH_LUXR"/>
    <property type="match status" value="1"/>
</dbReference>
<dbReference type="EMBL" id="FWXV01000008">
    <property type="protein sequence ID" value="SMD22494.1"/>
    <property type="molecule type" value="Genomic_DNA"/>
</dbReference>
<keyword evidence="2" id="KW-0238">DNA-binding</keyword>
<dbReference type="InterPro" id="IPR000792">
    <property type="entry name" value="Tscrpt_reg_LuxR_C"/>
</dbReference>
<dbReference type="RefSeq" id="WP_200825862.1">
    <property type="nucleotide sequence ID" value="NZ_FWXV01000008.1"/>
</dbReference>
<feature type="domain" description="HTH luxR-type" evidence="4">
    <location>
        <begin position="860"/>
        <end position="925"/>
    </location>
</feature>
<dbReference type="PANTHER" id="PTHR44688">
    <property type="entry name" value="DNA-BINDING TRANSCRIPTIONAL ACTIVATOR DEVR_DOSR"/>
    <property type="match status" value="1"/>
</dbReference>
<dbReference type="SUPFAM" id="SSF46894">
    <property type="entry name" value="C-terminal effector domain of the bipartite response regulators"/>
    <property type="match status" value="1"/>
</dbReference>
<proteinExistence type="predicted"/>
<keyword evidence="1" id="KW-0805">Transcription regulation</keyword>
<dbReference type="AlphaFoldDB" id="A0A1Y5XZG0"/>
<dbReference type="InterPro" id="IPR027417">
    <property type="entry name" value="P-loop_NTPase"/>
</dbReference>
<dbReference type="InterPro" id="IPR041664">
    <property type="entry name" value="AAA_16"/>
</dbReference>
<protein>
    <submittedName>
        <fullName evidence="5">AAA ATPase domain-containing protein</fullName>
    </submittedName>
</protein>
<keyword evidence="3" id="KW-0804">Transcription</keyword>
<evidence type="ECO:0000313" key="6">
    <source>
        <dbReference type="Proteomes" id="UP000192674"/>
    </source>
</evidence>